<protein>
    <submittedName>
        <fullName evidence="2">Uncharacterized protein</fullName>
    </submittedName>
</protein>
<evidence type="ECO:0000313" key="3">
    <source>
        <dbReference type="Proteomes" id="UP001429100"/>
    </source>
</evidence>
<name>A0ABX5BEZ4_CRYHO</name>
<gene>
    <name evidence="2" type="ORF">GY17_00002031</name>
</gene>
<dbReference type="EMBL" id="JTAI01000004">
    <property type="protein sequence ID" value="PPS94906.1"/>
    <property type="molecule type" value="Genomic_DNA"/>
</dbReference>
<keyword evidence="3" id="KW-1185">Reference proteome</keyword>
<keyword evidence="1" id="KW-0472">Membrane</keyword>
<dbReference type="Proteomes" id="UP001429100">
    <property type="component" value="Unassembled WGS sequence"/>
</dbReference>
<feature type="transmembrane region" description="Helical" evidence="1">
    <location>
        <begin position="69"/>
        <end position="90"/>
    </location>
</feature>
<evidence type="ECO:0000256" key="1">
    <source>
        <dbReference type="SAM" id="Phobius"/>
    </source>
</evidence>
<reference evidence="2 3" key="1">
    <citation type="submission" date="2014-11" db="EMBL/GenBank/DDBJ databases">
        <title>Comparative genomic analysis of Cryptosporidium hominis reveals occurrence of genetic recombination in virulent subtypes.</title>
        <authorList>
            <person name="Guo Y."/>
            <person name="Tang K."/>
            <person name="Frace M."/>
            <person name="Li N."/>
            <person name="Roellig D.M."/>
            <person name="Sammons S."/>
            <person name="Knipe K."/>
            <person name="Rowe L."/>
            <person name="Feng Y."/>
            <person name="Xiao L."/>
        </authorList>
    </citation>
    <scope>NUCLEOTIDE SEQUENCE [LARGE SCALE GENOMIC DNA]</scope>
    <source>
        <strain evidence="2">30976</strain>
    </source>
</reference>
<keyword evidence="1" id="KW-1133">Transmembrane helix</keyword>
<keyword evidence="1" id="KW-0812">Transmembrane</keyword>
<organism evidence="2 3">
    <name type="scientific">Cryptosporidium hominis</name>
    <dbReference type="NCBI Taxonomy" id="237895"/>
    <lineage>
        <taxon>Eukaryota</taxon>
        <taxon>Sar</taxon>
        <taxon>Alveolata</taxon>
        <taxon>Apicomplexa</taxon>
        <taxon>Conoidasida</taxon>
        <taxon>Coccidia</taxon>
        <taxon>Eucoccidiorida</taxon>
        <taxon>Eimeriorina</taxon>
        <taxon>Cryptosporidiidae</taxon>
        <taxon>Cryptosporidium</taxon>
    </lineage>
</organism>
<accession>A0ABX5BEZ4</accession>
<sequence>MMAVENINDKKEHSLINNTKKYKRKIDKSKLNNIDIVFLDDFDKIGCRENIEAREEKKLKENLSVSQRIQVSFLVILAITNLLVYTIAFCTGKKLTKSK</sequence>
<proteinExistence type="predicted"/>
<reference evidence="2 3" key="2">
    <citation type="submission" date="2017-10" db="EMBL/GenBank/DDBJ databases">
        <title>Consistent, comparative and evidence-based genome annotation and re-annotation for the closely-related species, Cryptosporidium parvum, C. hominis and C. tyzzeri.</title>
        <authorList>
            <person name="Baptista R.P."/>
            <person name="Li Y."/>
            <person name="Sateriale A."/>
            <person name="Striepen B."/>
            <person name="Kissinger J.C."/>
        </authorList>
    </citation>
    <scope>NUCLEOTIDE SEQUENCE [LARGE SCALE GENOMIC DNA]</scope>
    <source>
        <strain evidence="2">30976</strain>
    </source>
</reference>
<evidence type="ECO:0000313" key="2">
    <source>
        <dbReference type="EMBL" id="PPS94906.1"/>
    </source>
</evidence>
<comment type="caution">
    <text evidence="2">The sequence shown here is derived from an EMBL/GenBank/DDBJ whole genome shotgun (WGS) entry which is preliminary data.</text>
</comment>